<comment type="caution">
    <text evidence="1">The sequence shown here is derived from an EMBL/GenBank/DDBJ whole genome shotgun (WGS) entry which is preliminary data.</text>
</comment>
<reference evidence="1 2" key="1">
    <citation type="journal article" date="2015" name="Genom Data">
        <title>Draft genome sequence of a multidrug-resistant Chryseobacterium indologenes isolate from Malaysia.</title>
        <authorList>
            <person name="Yu C.Y."/>
            <person name="Ang G.Y."/>
            <person name="Cheng H.J."/>
            <person name="Cheong Y.M."/>
            <person name="Yin W.F."/>
            <person name="Chan K.G."/>
        </authorList>
    </citation>
    <scope>NUCLEOTIDE SEQUENCE [LARGE SCALE GENOMIC DNA]</scope>
    <source>
        <strain evidence="1 2">CI_885</strain>
    </source>
</reference>
<proteinExistence type="predicted"/>
<protein>
    <recommendedName>
        <fullName evidence="3">MlpB protein</fullName>
    </recommendedName>
</protein>
<accession>A0A0N0ZV86</accession>
<evidence type="ECO:0008006" key="3">
    <source>
        <dbReference type="Google" id="ProtNLM"/>
    </source>
</evidence>
<sequence>MKTVLRNTCIIFFSAAALYACSHEKSQNKVKENQPEMVHKARPAASGKYVKGSRVPNEAVCMVNNAYMGKKQIEVPHDGKIYYGCCEMCVERIPKDKSVREAIDPYSGKTVDKANAYIVMISDEGEVAYFENEDNYMKFLEQHS</sequence>
<name>A0A0N0ZV86_CHRID</name>
<evidence type="ECO:0000313" key="2">
    <source>
        <dbReference type="Proteomes" id="UP000037953"/>
    </source>
</evidence>
<dbReference type="OrthoDB" id="1122197at2"/>
<dbReference type="PROSITE" id="PS51257">
    <property type="entry name" value="PROKAR_LIPOPROTEIN"/>
    <property type="match status" value="1"/>
</dbReference>
<organism evidence="1 2">
    <name type="scientific">Chryseobacterium indologenes</name>
    <name type="common">Flavobacterium indologenes</name>
    <dbReference type="NCBI Taxonomy" id="253"/>
    <lineage>
        <taxon>Bacteria</taxon>
        <taxon>Pseudomonadati</taxon>
        <taxon>Bacteroidota</taxon>
        <taxon>Flavobacteriia</taxon>
        <taxon>Flavobacteriales</taxon>
        <taxon>Weeksellaceae</taxon>
        <taxon>Chryseobacterium group</taxon>
        <taxon>Chryseobacterium</taxon>
    </lineage>
</organism>
<reference evidence="2" key="2">
    <citation type="submission" date="2015-09" db="EMBL/GenBank/DDBJ databases">
        <title>Draft genome sequence of a multidrug-resistant Chryseobacterium indologenes isolate from Malaysia.</title>
        <authorList>
            <person name="Yu C.Y."/>
            <person name="Ang G.Y."/>
            <person name="Chan K.-G."/>
        </authorList>
    </citation>
    <scope>NUCLEOTIDE SEQUENCE [LARGE SCALE GENOMIC DNA]</scope>
    <source>
        <strain evidence="2">CI_885</strain>
    </source>
</reference>
<dbReference type="PATRIC" id="fig|253.9.peg.1484"/>
<dbReference type="RefSeq" id="WP_062701819.1">
    <property type="nucleotide sequence ID" value="NZ_LJOD01000014.1"/>
</dbReference>
<dbReference type="EMBL" id="LJOD01000014">
    <property type="protein sequence ID" value="KPE49799.1"/>
    <property type="molecule type" value="Genomic_DNA"/>
</dbReference>
<evidence type="ECO:0000313" key="1">
    <source>
        <dbReference type="EMBL" id="KPE49799.1"/>
    </source>
</evidence>
<gene>
    <name evidence="1" type="ORF">AOB46_17670</name>
</gene>
<dbReference type="Proteomes" id="UP000037953">
    <property type="component" value="Unassembled WGS sequence"/>
</dbReference>
<dbReference type="AlphaFoldDB" id="A0A0N0ZV86"/>